<feature type="domain" description="TF-B3" evidence="6">
    <location>
        <begin position="8"/>
        <end position="113"/>
    </location>
</feature>
<dbReference type="AlphaFoldDB" id="A0A1R3HYB1"/>
<dbReference type="PROSITE" id="PS50863">
    <property type="entry name" value="B3"/>
    <property type="match status" value="1"/>
</dbReference>
<sequence length="256" mass="28519">MPQKTVVKLFSKSLTETDTNKRLAIPTKILPLLPDFRGTSAVKIQLIYGTKEWPIVCTIRKNGHKKPVFSHGWREFVRCNNLNAGDQVSLYRVLKKDETETGGSVDVYYMIDVKKPTRACPILPESAFFTPSPKVDDGPTLSVSLEDPDPNQLPDAPMEEEELAATKAHVMAVSSDIPYYYMSREERQINYPFGLASVGAAAALFHGTSQAYNYDDKSSTRLSLDLVLGRQSQSVLPPPKAFSTIVDLQFLFPFSP</sequence>
<dbReference type="GO" id="GO:0005634">
    <property type="term" value="C:nucleus"/>
    <property type="evidence" value="ECO:0007669"/>
    <property type="project" value="UniProtKB-SubCell"/>
</dbReference>
<keyword evidence="4" id="KW-0804">Transcription</keyword>
<dbReference type="InterPro" id="IPR003340">
    <property type="entry name" value="B3_DNA-bd"/>
</dbReference>
<protein>
    <recommendedName>
        <fullName evidence="6">TF-B3 domain-containing protein</fullName>
    </recommendedName>
</protein>
<gene>
    <name evidence="7" type="ORF">CCACVL1_16288</name>
</gene>
<evidence type="ECO:0000256" key="3">
    <source>
        <dbReference type="ARBA" id="ARBA00023125"/>
    </source>
</evidence>
<dbReference type="CDD" id="cd10017">
    <property type="entry name" value="B3_DNA"/>
    <property type="match status" value="1"/>
</dbReference>
<comment type="subcellular location">
    <subcellularLocation>
        <location evidence="1">Nucleus</location>
    </subcellularLocation>
</comment>
<dbReference type="Gramene" id="OMO75191">
    <property type="protein sequence ID" value="OMO75191"/>
    <property type="gene ID" value="CCACVL1_16288"/>
</dbReference>
<accession>A0A1R3HYB1</accession>
<evidence type="ECO:0000256" key="4">
    <source>
        <dbReference type="ARBA" id="ARBA00023163"/>
    </source>
</evidence>
<evidence type="ECO:0000259" key="6">
    <source>
        <dbReference type="PROSITE" id="PS50863"/>
    </source>
</evidence>
<proteinExistence type="predicted"/>
<dbReference type="EMBL" id="AWWV01011040">
    <property type="protein sequence ID" value="OMO75191.1"/>
    <property type="molecule type" value="Genomic_DNA"/>
</dbReference>
<dbReference type="Proteomes" id="UP000188268">
    <property type="component" value="Unassembled WGS sequence"/>
</dbReference>
<reference evidence="7 8" key="1">
    <citation type="submission" date="2013-09" db="EMBL/GenBank/DDBJ databases">
        <title>Corchorus capsularis genome sequencing.</title>
        <authorList>
            <person name="Alam M."/>
            <person name="Haque M.S."/>
            <person name="Islam M.S."/>
            <person name="Emdad E.M."/>
            <person name="Islam M.M."/>
            <person name="Ahmed B."/>
            <person name="Halim A."/>
            <person name="Hossen Q.M.M."/>
            <person name="Hossain M.Z."/>
            <person name="Ahmed R."/>
            <person name="Khan M.M."/>
            <person name="Islam R."/>
            <person name="Rashid M.M."/>
            <person name="Khan S.A."/>
            <person name="Rahman M.S."/>
            <person name="Alam M."/>
        </authorList>
    </citation>
    <scope>NUCLEOTIDE SEQUENCE [LARGE SCALE GENOMIC DNA]</scope>
    <source>
        <strain evidence="8">cv. CVL-1</strain>
        <tissue evidence="7">Whole seedling</tissue>
    </source>
</reference>
<evidence type="ECO:0000256" key="5">
    <source>
        <dbReference type="ARBA" id="ARBA00023242"/>
    </source>
</evidence>
<evidence type="ECO:0000313" key="7">
    <source>
        <dbReference type="EMBL" id="OMO75191.1"/>
    </source>
</evidence>
<dbReference type="GO" id="GO:0003677">
    <property type="term" value="F:DNA binding"/>
    <property type="evidence" value="ECO:0007669"/>
    <property type="project" value="UniProtKB-KW"/>
</dbReference>
<dbReference type="Gene3D" id="2.40.330.10">
    <property type="entry name" value="DNA-binding pseudobarrel domain"/>
    <property type="match status" value="1"/>
</dbReference>
<evidence type="ECO:0000313" key="8">
    <source>
        <dbReference type="Proteomes" id="UP000188268"/>
    </source>
</evidence>
<dbReference type="SMART" id="SM01019">
    <property type="entry name" value="B3"/>
    <property type="match status" value="1"/>
</dbReference>
<keyword evidence="8" id="KW-1185">Reference proteome</keyword>
<keyword evidence="2" id="KW-0805">Transcription regulation</keyword>
<dbReference type="InterPro" id="IPR015300">
    <property type="entry name" value="DNA-bd_pseudobarrel_sf"/>
</dbReference>
<dbReference type="OrthoDB" id="1002319at2759"/>
<name>A0A1R3HYB1_COCAP</name>
<keyword evidence="5" id="KW-0539">Nucleus</keyword>
<comment type="caution">
    <text evidence="7">The sequence shown here is derived from an EMBL/GenBank/DDBJ whole genome shotgun (WGS) entry which is preliminary data.</text>
</comment>
<evidence type="ECO:0000256" key="2">
    <source>
        <dbReference type="ARBA" id="ARBA00023015"/>
    </source>
</evidence>
<evidence type="ECO:0000256" key="1">
    <source>
        <dbReference type="ARBA" id="ARBA00004123"/>
    </source>
</evidence>
<dbReference type="SUPFAM" id="SSF101936">
    <property type="entry name" value="DNA-binding pseudobarrel domain"/>
    <property type="match status" value="1"/>
</dbReference>
<organism evidence="7 8">
    <name type="scientific">Corchorus capsularis</name>
    <name type="common">Jute</name>
    <dbReference type="NCBI Taxonomy" id="210143"/>
    <lineage>
        <taxon>Eukaryota</taxon>
        <taxon>Viridiplantae</taxon>
        <taxon>Streptophyta</taxon>
        <taxon>Embryophyta</taxon>
        <taxon>Tracheophyta</taxon>
        <taxon>Spermatophyta</taxon>
        <taxon>Magnoliopsida</taxon>
        <taxon>eudicotyledons</taxon>
        <taxon>Gunneridae</taxon>
        <taxon>Pentapetalae</taxon>
        <taxon>rosids</taxon>
        <taxon>malvids</taxon>
        <taxon>Malvales</taxon>
        <taxon>Malvaceae</taxon>
        <taxon>Grewioideae</taxon>
        <taxon>Apeibeae</taxon>
        <taxon>Corchorus</taxon>
    </lineage>
</organism>
<keyword evidence="3" id="KW-0238">DNA-binding</keyword>